<keyword evidence="6" id="KW-0539">Nucleus</keyword>
<accession>R4XB11</accession>
<dbReference type="GO" id="GO:0000974">
    <property type="term" value="C:Prp19 complex"/>
    <property type="evidence" value="ECO:0007669"/>
    <property type="project" value="TreeGrafter"/>
</dbReference>
<sequence length="196" mass="22207">MTVIDALPYYDSEPSESDRDAVDSLVEKEIPQHTPLHPSIAIRDEWQPSSPLLQQGLDRVKRGEALRAIDLARYEQVEAPVMDDIQDWRDALRRNIVAADAMNSRSDNLTLLKSLGTNAWTVHVHQLEYSLKQVESELLAVRQETEQVNIERSRAQTSAGDHLTELTERWRSLLSSNLELNVANAVLQGEIDELNT</sequence>
<evidence type="ECO:0000256" key="5">
    <source>
        <dbReference type="ARBA" id="ARBA00023187"/>
    </source>
</evidence>
<evidence type="ECO:0000313" key="8">
    <source>
        <dbReference type="EMBL" id="CCG83059.1"/>
    </source>
</evidence>
<dbReference type="GO" id="GO:0071011">
    <property type="term" value="C:precatalytic spliceosome"/>
    <property type="evidence" value="ECO:0007669"/>
    <property type="project" value="TreeGrafter"/>
</dbReference>
<dbReference type="STRING" id="1097556.R4XB11"/>
<dbReference type="GO" id="GO:0008380">
    <property type="term" value="P:RNA splicing"/>
    <property type="evidence" value="ECO:0007669"/>
    <property type="project" value="UniProtKB-KW"/>
</dbReference>
<dbReference type="PANTHER" id="PTHR13296">
    <property type="entry name" value="BCAS2 PROTEIN"/>
    <property type="match status" value="1"/>
</dbReference>
<evidence type="ECO:0000256" key="2">
    <source>
        <dbReference type="ARBA" id="ARBA00010788"/>
    </source>
</evidence>
<gene>
    <name evidence="8" type="ORF">TAPDE_003239</name>
</gene>
<keyword evidence="7" id="KW-0175">Coiled coil</keyword>
<dbReference type="PANTHER" id="PTHR13296:SF0">
    <property type="entry name" value="PRE-MRNA-SPLICING FACTOR SPF27"/>
    <property type="match status" value="1"/>
</dbReference>
<comment type="caution">
    <text evidence="8">The sequence shown here is derived from an EMBL/GenBank/DDBJ whole genome shotgun (WGS) entry which is preliminary data.</text>
</comment>
<evidence type="ECO:0000256" key="4">
    <source>
        <dbReference type="ARBA" id="ARBA00022728"/>
    </source>
</evidence>
<reference evidence="8 9" key="1">
    <citation type="journal article" date="2013" name="MBio">
        <title>Genome sequencing of the plant pathogen Taphrina deformans, the causal agent of peach leaf curl.</title>
        <authorList>
            <person name="Cisse O.H."/>
            <person name="Almeida J.M.G.C.F."/>
            <person name="Fonseca A."/>
            <person name="Kumar A.A."/>
            <person name="Salojaervi J."/>
            <person name="Overmyer K."/>
            <person name="Hauser P.M."/>
            <person name="Pagni M."/>
        </authorList>
    </citation>
    <scope>NUCLEOTIDE SEQUENCE [LARGE SCALE GENOMIC DNA]</scope>
    <source>
        <strain evidence="9">PYCC 5710 / ATCC 11124 / CBS 356.35 / IMI 108563 / JCM 9778 / NBRC 8474</strain>
    </source>
</reference>
<evidence type="ECO:0000256" key="1">
    <source>
        <dbReference type="ARBA" id="ARBA00004123"/>
    </source>
</evidence>
<dbReference type="Pfam" id="PF05700">
    <property type="entry name" value="BCAS2"/>
    <property type="match status" value="1"/>
</dbReference>
<feature type="coiled-coil region" evidence="7">
    <location>
        <begin position="124"/>
        <end position="151"/>
    </location>
</feature>
<dbReference type="EMBL" id="CAHR02000119">
    <property type="protein sequence ID" value="CCG83059.1"/>
    <property type="molecule type" value="Genomic_DNA"/>
</dbReference>
<dbReference type="eggNOG" id="KOG3096">
    <property type="taxonomic scope" value="Eukaryota"/>
</dbReference>
<name>R4XB11_TAPDE</name>
<comment type="subcellular location">
    <subcellularLocation>
        <location evidence="1">Nucleus</location>
    </subcellularLocation>
</comment>
<dbReference type="Proteomes" id="UP000013776">
    <property type="component" value="Unassembled WGS sequence"/>
</dbReference>
<protein>
    <submittedName>
        <fullName evidence="8">BCAS2 domain protein</fullName>
    </submittedName>
</protein>
<keyword evidence="4" id="KW-0747">Spliceosome</keyword>
<proteinExistence type="inferred from homology"/>
<dbReference type="GO" id="GO:0006397">
    <property type="term" value="P:mRNA processing"/>
    <property type="evidence" value="ECO:0007669"/>
    <property type="project" value="UniProtKB-KW"/>
</dbReference>
<organism evidence="8 9">
    <name type="scientific">Taphrina deformans (strain PYCC 5710 / ATCC 11124 / CBS 356.35 / IMI 108563 / JCM 9778 / NBRC 8474)</name>
    <name type="common">Peach leaf curl fungus</name>
    <name type="synonym">Lalaria deformans</name>
    <dbReference type="NCBI Taxonomy" id="1097556"/>
    <lineage>
        <taxon>Eukaryota</taxon>
        <taxon>Fungi</taxon>
        <taxon>Dikarya</taxon>
        <taxon>Ascomycota</taxon>
        <taxon>Taphrinomycotina</taxon>
        <taxon>Taphrinomycetes</taxon>
        <taxon>Taphrinales</taxon>
        <taxon>Taphrinaceae</taxon>
        <taxon>Taphrina</taxon>
    </lineage>
</organism>
<keyword evidence="9" id="KW-1185">Reference proteome</keyword>
<evidence type="ECO:0000313" key="9">
    <source>
        <dbReference type="Proteomes" id="UP000013776"/>
    </source>
</evidence>
<comment type="similarity">
    <text evidence="2">Belongs to the SPF27 family.</text>
</comment>
<dbReference type="OrthoDB" id="205794at2759"/>
<evidence type="ECO:0000256" key="6">
    <source>
        <dbReference type="ARBA" id="ARBA00023242"/>
    </source>
</evidence>
<dbReference type="AlphaFoldDB" id="R4XB11"/>
<keyword evidence="5" id="KW-0508">mRNA splicing</keyword>
<evidence type="ECO:0000256" key="7">
    <source>
        <dbReference type="SAM" id="Coils"/>
    </source>
</evidence>
<evidence type="ECO:0000256" key="3">
    <source>
        <dbReference type="ARBA" id="ARBA00022664"/>
    </source>
</evidence>
<dbReference type="VEuPathDB" id="FungiDB:TAPDE_003239"/>
<keyword evidence="3" id="KW-0507">mRNA processing</keyword>
<dbReference type="InterPro" id="IPR008409">
    <property type="entry name" value="SPF27"/>
</dbReference>
<dbReference type="GO" id="GO:0071013">
    <property type="term" value="C:catalytic step 2 spliceosome"/>
    <property type="evidence" value="ECO:0007669"/>
    <property type="project" value="TreeGrafter"/>
</dbReference>